<evidence type="ECO:0000256" key="5">
    <source>
        <dbReference type="SAM" id="MobiDB-lite"/>
    </source>
</evidence>
<feature type="compositionally biased region" description="Polar residues" evidence="5">
    <location>
        <begin position="683"/>
        <end position="693"/>
    </location>
</feature>
<feature type="region of interest" description="Disordered" evidence="5">
    <location>
        <begin position="1817"/>
        <end position="1863"/>
    </location>
</feature>
<feature type="compositionally biased region" description="Polar residues" evidence="5">
    <location>
        <begin position="1475"/>
        <end position="1488"/>
    </location>
</feature>
<protein>
    <recommendedName>
        <fullName evidence="3">Vacuolar membrane-associated protein IML1</fullName>
    </recommendedName>
    <alternativeName>
        <fullName evidence="4">Vacuolar membrane-associated protein iml1</fullName>
    </alternativeName>
</protein>
<feature type="region of interest" description="Disordered" evidence="5">
    <location>
        <begin position="1437"/>
        <end position="1500"/>
    </location>
</feature>
<dbReference type="Pfam" id="PF00610">
    <property type="entry name" value="DEP"/>
    <property type="match status" value="1"/>
</dbReference>
<evidence type="ECO:0000259" key="6">
    <source>
        <dbReference type="PROSITE" id="PS50186"/>
    </source>
</evidence>
<dbReference type="SUPFAM" id="SSF46785">
    <property type="entry name" value="Winged helix' DNA-binding domain"/>
    <property type="match status" value="1"/>
</dbReference>
<feature type="region of interest" description="Disordered" evidence="5">
    <location>
        <begin position="1707"/>
        <end position="1746"/>
    </location>
</feature>
<comment type="subcellular location">
    <subcellularLocation>
        <location evidence="1">Vacuole membrane</location>
        <topology evidence="1">Peripheral membrane protein</topology>
    </subcellularLocation>
</comment>
<feature type="region of interest" description="Disordered" evidence="5">
    <location>
        <begin position="798"/>
        <end position="820"/>
    </location>
</feature>
<feature type="compositionally biased region" description="Polar residues" evidence="5">
    <location>
        <begin position="879"/>
        <end position="896"/>
    </location>
</feature>
<feature type="compositionally biased region" description="Low complexity" evidence="5">
    <location>
        <begin position="1"/>
        <end position="16"/>
    </location>
</feature>
<sequence>MSNFDASAPSRGPPRSSHLRQISNVSTKTISSLTPHPSAQGDYSAAQDDFSNSGAVQPKHIEIVCQLWVHEDNPPREDVIMNFSLFPKDSVRAGDLTEIVARRPNSEIRDFQDAIPKNSKDAGTNASEGPPTRVGGDRKRSPSNVLNPEEVMNKPQQSKRYLFIAKDMSSEQRAGRPNLQISLAAHIANAFGFRNKSFVVVSVVDKCMNTASHVELTFKDLYLPRSDMWRLALSELSDKTVYKGQKILFLGTIKAYIRNIFVRGQRVQSALFSANTKPIFRSESARYILFIQMSREMWDFDSEGTGQITFNKVVNGFLPELFKRWTRMNAHHLVSIILFTRVEYEEDTESWRMSDADGFGAKSAIRPENTGRKPYRDFFRVVITDMASGEWTTILYQLKKEFKVFLRDILIQPSPCVSKPKDGLDNWESDKDSVRPEYVIAGYPSAAIHGNILEAINLASLQFSQDYIDRDLIRTGISIVVITPGTGYFEVDYETLKMTTESLVGNGIGIDLVCLSRMPLHSVPLFKYRSPKVQHSPETLANGQEGSPPQIKYGSYSSRTRLSPSKISEFTASPGSSSNATSKIEQEWSYAVPHWIDVSFWSGGMSSQSLQQPGDCRRGHAVAGGRRYDRKAFVPRCRMYELQMMGIMENEISNISIPYLHEDPFYNPPPQTSRIGAKPLGNAASTNATPSGVSSPTSPKTPETTRGLTPALAKPERDASHRENRDAYKWMDEYDEWVFRPLPSVRAAIKEIRSKQAREEHQKLSQQLQDDGPSVYGTSISGQGRIAPAGTAYFDRKMKERRTSPDRASERKVSTSSMASTNTLKPLKLSKHISFGLRGFGVGTPKATASTELQTEHEKPGSILARGFQPPSIIAGSLKDSQTSPPSKDGNTSTNPAGPFRVGLLPVKETDHRIDDNDKSPSRPIAIKSAVTSLEQAQQGRPKSFVGTIFDVSTKDRRESEKIDVLQAASMTKQAGPKIDIAAAVPAAPPTLSPTSALAPWMTVLNPSNPGSSNKEMSSHFRRWQHVFPRPLRTSSVKWKSLCSPAAVPLTTEYFPTAEQLATEYHENPYSISQNDDDEPFESPMTREDLMRELISLRLSQGFQLVVGPAVAAAMGKSSSKIVDAFHNGFMAHDGAMVFMSMGNHIHQLLCVEKGQDVEIKRFVRKPTVTGPGGASRPVNYNTRILPLMGNEYVPREITFQPSLQDYNWNYVDSFIAGHEEVLTENLRFWRARFVLIPVDQPANARRPLHSLSEDNEEEIRIEGIRRLSQMWQRHRYIPPEERQRHDSSSWPKKKDPNPLDIIYRTRDPSEVIAAELDALQLLDPEPNARRSQLFAESELFSRLNTSMQALAQAIQGERGVKMQDRRWHLRLHYNCFIGAELTTWLQENFRDIDNREEAVEFGNELMKNGLFQHVEKRHKFRDGNYFYQISSEFRNARPESRGGGWFGTKRSDKSIPSTPMSETSRDSPRHDLSRSGSNDEYSTTDSGVATPRTGPNGKKLKITLSKSMKYDVDHRRKSYRPELVTLHYDRLHNPDNCYHIRVDWVNVTAKLIEDAIAQWTSLAEKYGLKLVEVPIAEAYEITATRPFRSPVVVRLAVAPPSKQPVHFFDTTSFGPHQHADRYYYHKAIMKKFNFVLDLEAATNFTTDVEVEYSTGKPTYRYSQYIHRSGTILAQITDEGGFILLANRTHSNRTVTGREQTRVDHHMDRHPAGNWGFTASSNPIGSRTTNSEGLSTHSTPAAARPNPDVIASANSAYATPQRILQEFSAFCNDSKALSSFYDEVRARAISPGHSLSSIPTLDMSLPSLGTPLSLVRGESPSPVSGMPGPGPGSATAGVLGKECREGSGSTQSSRASMVETVPE</sequence>
<dbReference type="Pfam" id="PF19418">
    <property type="entry name" value="DEPDC5_CTD"/>
    <property type="match status" value="1"/>
</dbReference>
<evidence type="ECO:0000256" key="2">
    <source>
        <dbReference type="ARBA" id="ARBA00005643"/>
    </source>
</evidence>
<dbReference type="InterPro" id="IPR036390">
    <property type="entry name" value="WH_DNA-bd_sf"/>
</dbReference>
<feature type="compositionally biased region" description="Basic and acidic residues" evidence="5">
    <location>
        <begin position="1464"/>
        <end position="1474"/>
    </location>
</feature>
<feature type="region of interest" description="Disordered" evidence="5">
    <location>
        <begin position="1279"/>
        <end position="1300"/>
    </location>
</feature>
<evidence type="ECO:0000256" key="1">
    <source>
        <dbReference type="ARBA" id="ARBA00004148"/>
    </source>
</evidence>
<feature type="compositionally biased region" description="Polar residues" evidence="5">
    <location>
        <begin position="1717"/>
        <end position="1739"/>
    </location>
</feature>
<dbReference type="InterPro" id="IPR048255">
    <property type="entry name" value="IML1_N"/>
</dbReference>
<dbReference type="GO" id="GO:0005774">
    <property type="term" value="C:vacuolar membrane"/>
    <property type="evidence" value="ECO:0007669"/>
    <property type="project" value="UniProtKB-SubCell"/>
</dbReference>
<dbReference type="InterPro" id="IPR036388">
    <property type="entry name" value="WH-like_DNA-bd_sf"/>
</dbReference>
<evidence type="ECO:0000256" key="4">
    <source>
        <dbReference type="ARBA" id="ARBA00021881"/>
    </source>
</evidence>
<reference evidence="7" key="1">
    <citation type="submission" date="2021-03" db="EMBL/GenBank/DDBJ databases">
        <title>Comparative genomics and phylogenomic investigation of the class Geoglossomycetes provide insights into ecological specialization and systematics.</title>
        <authorList>
            <person name="Melie T."/>
            <person name="Pirro S."/>
            <person name="Miller A.N."/>
            <person name="Quandt A."/>
        </authorList>
    </citation>
    <scope>NUCLEOTIDE SEQUENCE</scope>
    <source>
        <strain evidence="7">CAQ_001_2017</strain>
    </source>
</reference>
<evidence type="ECO:0000313" key="8">
    <source>
        <dbReference type="Proteomes" id="UP000750711"/>
    </source>
</evidence>
<feature type="compositionally biased region" description="Low complexity" evidence="5">
    <location>
        <begin position="1817"/>
        <end position="1826"/>
    </location>
</feature>
<feature type="region of interest" description="Disordered" evidence="5">
    <location>
        <begin position="849"/>
        <end position="868"/>
    </location>
</feature>
<feature type="region of interest" description="Disordered" evidence="5">
    <location>
        <begin position="756"/>
        <end position="782"/>
    </location>
</feature>
<dbReference type="CDD" id="cd04449">
    <property type="entry name" value="DEP_DEPDC5-like"/>
    <property type="match status" value="1"/>
</dbReference>
<feature type="compositionally biased region" description="Polar residues" evidence="5">
    <location>
        <begin position="536"/>
        <end position="547"/>
    </location>
</feature>
<dbReference type="PANTHER" id="PTHR13179">
    <property type="entry name" value="DEP DOMAIN CONTAINING PROTEIN 5"/>
    <property type="match status" value="1"/>
</dbReference>
<dbReference type="GO" id="GO:0010508">
    <property type="term" value="P:positive regulation of autophagy"/>
    <property type="evidence" value="ECO:0007669"/>
    <property type="project" value="TreeGrafter"/>
</dbReference>
<feature type="compositionally biased region" description="Polar residues" evidence="5">
    <location>
        <begin position="19"/>
        <end position="37"/>
    </location>
</feature>
<feature type="region of interest" description="Disordered" evidence="5">
    <location>
        <begin position="536"/>
        <end position="557"/>
    </location>
</feature>
<dbReference type="GO" id="GO:0005096">
    <property type="term" value="F:GTPase activator activity"/>
    <property type="evidence" value="ECO:0007669"/>
    <property type="project" value="InterPro"/>
</dbReference>
<dbReference type="InterPro" id="IPR027244">
    <property type="entry name" value="IML1"/>
</dbReference>
<proteinExistence type="inferred from homology"/>
<dbReference type="GO" id="GO:1990130">
    <property type="term" value="C:GATOR1 complex"/>
    <property type="evidence" value="ECO:0007669"/>
    <property type="project" value="TreeGrafter"/>
</dbReference>
<feature type="region of interest" description="Disordered" evidence="5">
    <location>
        <begin position="873"/>
        <end position="901"/>
    </location>
</feature>
<dbReference type="PROSITE" id="PS50186">
    <property type="entry name" value="DEP"/>
    <property type="match status" value="1"/>
</dbReference>
<feature type="compositionally biased region" description="Basic and acidic residues" evidence="5">
    <location>
        <begin position="798"/>
        <end position="813"/>
    </location>
</feature>
<feature type="compositionally biased region" description="Low complexity" evidence="5">
    <location>
        <begin position="694"/>
        <end position="705"/>
    </location>
</feature>
<dbReference type="GO" id="GO:0035556">
    <property type="term" value="P:intracellular signal transduction"/>
    <property type="evidence" value="ECO:0007669"/>
    <property type="project" value="InterPro"/>
</dbReference>
<dbReference type="PANTHER" id="PTHR13179:SF8">
    <property type="entry name" value="GATOR COMPLEX PROTEIN DEPDC5"/>
    <property type="match status" value="1"/>
</dbReference>
<dbReference type="Proteomes" id="UP000750711">
    <property type="component" value="Unassembled WGS sequence"/>
</dbReference>
<dbReference type="SMART" id="SM00049">
    <property type="entry name" value="DEP"/>
    <property type="match status" value="1"/>
</dbReference>
<comment type="caution">
    <text evidence="7">The sequence shown here is derived from an EMBL/GenBank/DDBJ whole genome shotgun (WGS) entry which is preliminary data.</text>
</comment>
<evidence type="ECO:0000313" key="7">
    <source>
        <dbReference type="EMBL" id="KAH0563528.1"/>
    </source>
</evidence>
<feature type="domain" description="DEP" evidence="6">
    <location>
        <begin position="1357"/>
        <end position="1432"/>
    </location>
</feature>
<dbReference type="Gene3D" id="1.10.10.10">
    <property type="entry name" value="Winged helix-like DNA-binding domain superfamily/Winged helix DNA-binding domain"/>
    <property type="match status" value="1"/>
</dbReference>
<evidence type="ECO:0000256" key="3">
    <source>
        <dbReference type="ARBA" id="ARBA00018529"/>
    </source>
</evidence>
<dbReference type="EMBL" id="JAGHQM010000190">
    <property type="protein sequence ID" value="KAH0563528.1"/>
    <property type="molecule type" value="Genomic_DNA"/>
</dbReference>
<dbReference type="InterPro" id="IPR045838">
    <property type="entry name" value="DEPDC5_CTD"/>
</dbReference>
<accession>A0A9P8RSL3</accession>
<gene>
    <name evidence="7" type="ORF">GP486_001908</name>
</gene>
<organism evidence="7 8">
    <name type="scientific">Trichoglossum hirsutum</name>
    <dbReference type="NCBI Taxonomy" id="265104"/>
    <lineage>
        <taxon>Eukaryota</taxon>
        <taxon>Fungi</taxon>
        <taxon>Dikarya</taxon>
        <taxon>Ascomycota</taxon>
        <taxon>Pezizomycotina</taxon>
        <taxon>Geoglossomycetes</taxon>
        <taxon>Geoglossales</taxon>
        <taxon>Geoglossaceae</taxon>
        <taxon>Trichoglossum</taxon>
    </lineage>
</organism>
<dbReference type="Pfam" id="PF12257">
    <property type="entry name" value="IML1"/>
    <property type="match status" value="1"/>
</dbReference>
<feature type="region of interest" description="Disordered" evidence="5">
    <location>
        <begin position="1"/>
        <end position="53"/>
    </location>
</feature>
<name>A0A9P8RSL3_9PEZI</name>
<comment type="similarity">
    <text evidence="2">Belongs to the IML1 family.</text>
</comment>
<dbReference type="GO" id="GO:1904262">
    <property type="term" value="P:negative regulation of TORC1 signaling"/>
    <property type="evidence" value="ECO:0007669"/>
    <property type="project" value="TreeGrafter"/>
</dbReference>
<feature type="region of interest" description="Disordered" evidence="5">
    <location>
        <begin position="107"/>
        <end position="151"/>
    </location>
</feature>
<feature type="compositionally biased region" description="Basic and acidic residues" evidence="5">
    <location>
        <begin position="714"/>
        <end position="723"/>
    </location>
</feature>
<keyword evidence="8" id="KW-1185">Reference proteome</keyword>
<dbReference type="InterPro" id="IPR000591">
    <property type="entry name" value="DEP_dom"/>
</dbReference>
<feature type="region of interest" description="Disordered" evidence="5">
    <location>
        <begin position="668"/>
        <end position="723"/>
    </location>
</feature>